<gene>
    <name evidence="2" type="ORF">GCM10011594_29030</name>
</gene>
<organism evidence="2 3">
    <name type="scientific">Nakamurella endophytica</name>
    <dbReference type="NCBI Taxonomy" id="1748367"/>
    <lineage>
        <taxon>Bacteria</taxon>
        <taxon>Bacillati</taxon>
        <taxon>Actinomycetota</taxon>
        <taxon>Actinomycetes</taxon>
        <taxon>Nakamurellales</taxon>
        <taxon>Nakamurellaceae</taxon>
        <taxon>Nakamurella</taxon>
    </lineage>
</organism>
<dbReference type="Proteomes" id="UP000655208">
    <property type="component" value="Unassembled WGS sequence"/>
</dbReference>
<reference evidence="2" key="2">
    <citation type="submission" date="2020-09" db="EMBL/GenBank/DDBJ databases">
        <authorList>
            <person name="Sun Q."/>
            <person name="Zhou Y."/>
        </authorList>
    </citation>
    <scope>NUCLEOTIDE SEQUENCE</scope>
    <source>
        <strain evidence="2">CGMCC 4.7308</strain>
    </source>
</reference>
<protein>
    <submittedName>
        <fullName evidence="2">Uncharacterized protein</fullName>
    </submittedName>
</protein>
<dbReference type="AlphaFoldDB" id="A0A917T1J1"/>
<sequence length="84" mass="8581">MRTGGHQRPPPGGPSGRAGCSRRRRPAAVGPDAGEGSEDLHGTAAAPPVSGPGDTADPDDERLPEDAAFADRLDVDPDRDDVKG</sequence>
<keyword evidence="3" id="KW-1185">Reference proteome</keyword>
<name>A0A917T1J1_9ACTN</name>
<accession>A0A917T1J1</accession>
<feature type="compositionally biased region" description="Basic and acidic residues" evidence="1">
    <location>
        <begin position="69"/>
        <end position="84"/>
    </location>
</feature>
<evidence type="ECO:0000256" key="1">
    <source>
        <dbReference type="SAM" id="MobiDB-lite"/>
    </source>
</evidence>
<evidence type="ECO:0000313" key="3">
    <source>
        <dbReference type="Proteomes" id="UP000655208"/>
    </source>
</evidence>
<evidence type="ECO:0000313" key="2">
    <source>
        <dbReference type="EMBL" id="GGM07217.1"/>
    </source>
</evidence>
<dbReference type="EMBL" id="BMNA01000005">
    <property type="protein sequence ID" value="GGM07217.1"/>
    <property type="molecule type" value="Genomic_DNA"/>
</dbReference>
<proteinExistence type="predicted"/>
<comment type="caution">
    <text evidence="2">The sequence shown here is derived from an EMBL/GenBank/DDBJ whole genome shotgun (WGS) entry which is preliminary data.</text>
</comment>
<reference evidence="2" key="1">
    <citation type="journal article" date="2014" name="Int. J. Syst. Evol. Microbiol.">
        <title>Complete genome sequence of Corynebacterium casei LMG S-19264T (=DSM 44701T), isolated from a smear-ripened cheese.</title>
        <authorList>
            <consortium name="US DOE Joint Genome Institute (JGI-PGF)"/>
            <person name="Walter F."/>
            <person name="Albersmeier A."/>
            <person name="Kalinowski J."/>
            <person name="Ruckert C."/>
        </authorList>
    </citation>
    <scope>NUCLEOTIDE SEQUENCE</scope>
    <source>
        <strain evidence="2">CGMCC 4.7308</strain>
    </source>
</reference>
<feature type="region of interest" description="Disordered" evidence="1">
    <location>
        <begin position="1"/>
        <end position="84"/>
    </location>
</feature>